<keyword evidence="5 6" id="KW-0472">Membrane</keyword>
<feature type="domain" description="Major facilitator superfamily (MFS) profile" evidence="7">
    <location>
        <begin position="10"/>
        <end position="394"/>
    </location>
</feature>
<dbReference type="AlphaFoldDB" id="A0A2R6XXS8"/>
<dbReference type="PANTHER" id="PTHR23508">
    <property type="entry name" value="CARBOXYLIC ACID TRANSPORTER PROTEIN HOMOLOG"/>
    <property type="match status" value="1"/>
</dbReference>
<sequence>MTQPFWQQKTWRLGAVGFMFDALDVALLSFIMAALTIEWSLSPGEKALLGSVNGVGMALGAFFAGYLADRLGRRRIFLWTLLLFTLGTALSALSWSLSAMLIFRLVIGLGLGGELPIAATYISETVRPEERGRAVVMAESFWAVGWLLAALIAYGVMPVFGEQGWRMALLLGGLPALFALYARRRIPESEAFLKQSAKNEKISTVQLWRKPFARHTAVLWVLWFTINFAYYGMFLWLPSLMLARGFSLIQSFGYVLLMTLAQLPGYLTAAWLIERIGRRRVLIFFLLGTAASAYAFGQATNLTMLLSAGLLLNFFNLGAWGALYAYTPELYPARLAGRGAGSAAFIGRIGAILAPLWTGWALSLGWTQGALFWSFVIILLLGVFVLALFGLESKGRLPLAWSSES</sequence>
<comment type="subcellular location">
    <subcellularLocation>
        <location evidence="1">Cell membrane</location>
        <topology evidence="1">Multi-pass membrane protein</topology>
    </subcellularLocation>
</comment>
<name>A0A2R6XXS8_9BACL</name>
<dbReference type="SUPFAM" id="SSF103473">
    <property type="entry name" value="MFS general substrate transporter"/>
    <property type="match status" value="1"/>
</dbReference>
<evidence type="ECO:0000256" key="6">
    <source>
        <dbReference type="SAM" id="Phobius"/>
    </source>
</evidence>
<comment type="caution">
    <text evidence="8">The sequence shown here is derived from an EMBL/GenBank/DDBJ whole genome shotgun (WGS) entry which is preliminary data.</text>
</comment>
<evidence type="ECO:0000256" key="1">
    <source>
        <dbReference type="ARBA" id="ARBA00004651"/>
    </source>
</evidence>
<evidence type="ECO:0000259" key="7">
    <source>
        <dbReference type="PROSITE" id="PS50850"/>
    </source>
</evidence>
<keyword evidence="3 6" id="KW-0812">Transmembrane</keyword>
<dbReference type="GO" id="GO:0005886">
    <property type="term" value="C:plasma membrane"/>
    <property type="evidence" value="ECO:0007669"/>
    <property type="project" value="UniProtKB-SubCell"/>
</dbReference>
<dbReference type="InterPro" id="IPR011701">
    <property type="entry name" value="MFS"/>
</dbReference>
<evidence type="ECO:0000256" key="5">
    <source>
        <dbReference type="ARBA" id="ARBA00023136"/>
    </source>
</evidence>
<dbReference type="PANTHER" id="PTHR23508:SF10">
    <property type="entry name" value="CARBOXYLIC ACID TRANSPORTER PROTEIN HOMOLOG"/>
    <property type="match status" value="1"/>
</dbReference>
<dbReference type="GO" id="GO:0046943">
    <property type="term" value="F:carboxylic acid transmembrane transporter activity"/>
    <property type="evidence" value="ECO:0007669"/>
    <property type="project" value="TreeGrafter"/>
</dbReference>
<keyword evidence="2" id="KW-0813">Transport</keyword>
<feature type="transmembrane region" description="Helical" evidence="6">
    <location>
        <begin position="12"/>
        <end position="35"/>
    </location>
</feature>
<dbReference type="Gene3D" id="1.20.1250.20">
    <property type="entry name" value="MFS general substrate transporter like domains"/>
    <property type="match status" value="1"/>
</dbReference>
<evidence type="ECO:0000313" key="9">
    <source>
        <dbReference type="Proteomes" id="UP000244338"/>
    </source>
</evidence>
<dbReference type="Proteomes" id="UP000244338">
    <property type="component" value="Unassembled WGS sequence"/>
</dbReference>
<feature type="transmembrane region" description="Helical" evidence="6">
    <location>
        <begin position="163"/>
        <end position="182"/>
    </location>
</feature>
<gene>
    <name evidence="8" type="ORF">BSOLF_2845</name>
</gene>
<dbReference type="PROSITE" id="PS00217">
    <property type="entry name" value="SUGAR_TRANSPORT_2"/>
    <property type="match status" value="1"/>
</dbReference>
<dbReference type="Pfam" id="PF07690">
    <property type="entry name" value="MFS_1"/>
    <property type="match status" value="1"/>
</dbReference>
<feature type="transmembrane region" description="Helical" evidence="6">
    <location>
        <begin position="281"/>
        <end position="299"/>
    </location>
</feature>
<feature type="transmembrane region" description="Helical" evidence="6">
    <location>
        <begin position="76"/>
        <end position="95"/>
    </location>
</feature>
<feature type="transmembrane region" description="Helical" evidence="6">
    <location>
        <begin position="134"/>
        <end position="157"/>
    </location>
</feature>
<protein>
    <submittedName>
        <fullName evidence="8">Niacin transporter NiaP</fullName>
    </submittedName>
</protein>
<feature type="transmembrane region" description="Helical" evidence="6">
    <location>
        <begin position="370"/>
        <end position="391"/>
    </location>
</feature>
<feature type="transmembrane region" description="Helical" evidence="6">
    <location>
        <begin position="217"/>
        <end position="237"/>
    </location>
</feature>
<feature type="transmembrane region" description="Helical" evidence="6">
    <location>
        <begin position="47"/>
        <end position="69"/>
    </location>
</feature>
<organism evidence="8 9">
    <name type="scientific">Candidatus Carbonibacillus altaicus</name>
    <dbReference type="NCBI Taxonomy" id="2163959"/>
    <lineage>
        <taxon>Bacteria</taxon>
        <taxon>Bacillati</taxon>
        <taxon>Bacillota</taxon>
        <taxon>Bacilli</taxon>
        <taxon>Bacillales</taxon>
        <taxon>Candidatus Carbonibacillus</taxon>
    </lineage>
</organism>
<evidence type="ECO:0000256" key="3">
    <source>
        <dbReference type="ARBA" id="ARBA00022692"/>
    </source>
</evidence>
<feature type="transmembrane region" description="Helical" evidence="6">
    <location>
        <begin position="339"/>
        <end position="358"/>
    </location>
</feature>
<accession>A0A2R6XXS8</accession>
<dbReference type="CDD" id="cd17316">
    <property type="entry name" value="MFS_SV2_like"/>
    <property type="match status" value="1"/>
</dbReference>
<dbReference type="InterPro" id="IPR005829">
    <property type="entry name" value="Sugar_transporter_CS"/>
</dbReference>
<feature type="transmembrane region" description="Helical" evidence="6">
    <location>
        <begin position="305"/>
        <end position="327"/>
    </location>
</feature>
<dbReference type="PROSITE" id="PS00216">
    <property type="entry name" value="SUGAR_TRANSPORT_1"/>
    <property type="match status" value="1"/>
</dbReference>
<feature type="transmembrane region" description="Helical" evidence="6">
    <location>
        <begin position="249"/>
        <end position="269"/>
    </location>
</feature>
<dbReference type="InterPro" id="IPR020846">
    <property type="entry name" value="MFS_dom"/>
</dbReference>
<reference evidence="9" key="1">
    <citation type="journal article" date="2018" name="Sci. Rep.">
        <title>Lignite coal burning seam in the remote Altai Mountains harbors a hydrogen-driven thermophilic microbial community.</title>
        <authorList>
            <person name="Kadnikov V.V."/>
            <person name="Mardanov A.V."/>
            <person name="Ivasenko D.A."/>
            <person name="Antsiferov D.V."/>
            <person name="Beletsky A.V."/>
            <person name="Karnachuk O.V."/>
            <person name="Ravin N.V."/>
        </authorList>
    </citation>
    <scope>NUCLEOTIDE SEQUENCE [LARGE SCALE GENOMIC DNA]</scope>
</reference>
<evidence type="ECO:0000256" key="4">
    <source>
        <dbReference type="ARBA" id="ARBA00022989"/>
    </source>
</evidence>
<dbReference type="PROSITE" id="PS50850">
    <property type="entry name" value="MFS"/>
    <property type="match status" value="1"/>
</dbReference>
<dbReference type="EMBL" id="PEBX01000160">
    <property type="protein sequence ID" value="PTQ55234.1"/>
    <property type="molecule type" value="Genomic_DNA"/>
</dbReference>
<keyword evidence="4 6" id="KW-1133">Transmembrane helix</keyword>
<proteinExistence type="predicted"/>
<feature type="transmembrane region" description="Helical" evidence="6">
    <location>
        <begin position="101"/>
        <end position="122"/>
    </location>
</feature>
<evidence type="ECO:0000313" key="8">
    <source>
        <dbReference type="EMBL" id="PTQ55234.1"/>
    </source>
</evidence>
<dbReference type="InterPro" id="IPR036259">
    <property type="entry name" value="MFS_trans_sf"/>
</dbReference>
<evidence type="ECO:0000256" key="2">
    <source>
        <dbReference type="ARBA" id="ARBA00022448"/>
    </source>
</evidence>